<dbReference type="CDD" id="cd00077">
    <property type="entry name" value="HDc"/>
    <property type="match status" value="1"/>
</dbReference>
<evidence type="ECO:0000313" key="4">
    <source>
        <dbReference type="Proteomes" id="UP000315724"/>
    </source>
</evidence>
<dbReference type="EMBL" id="CP036267">
    <property type="protein sequence ID" value="QDT33717.1"/>
    <property type="molecule type" value="Genomic_DNA"/>
</dbReference>
<dbReference type="Gene3D" id="1.10.3210.10">
    <property type="entry name" value="Hypothetical protein af1432"/>
    <property type="match status" value="1"/>
</dbReference>
<gene>
    <name evidence="3" type="primary">rpfG_3</name>
    <name evidence="3" type="ORF">Mal48_29720</name>
</gene>
<dbReference type="EC" id="3.1.4.52" evidence="3"/>
<accession>A0A517QQ32</accession>
<reference evidence="3 4" key="1">
    <citation type="submission" date="2019-02" db="EMBL/GenBank/DDBJ databases">
        <title>Deep-cultivation of Planctomycetes and their phenomic and genomic characterization uncovers novel biology.</title>
        <authorList>
            <person name="Wiegand S."/>
            <person name="Jogler M."/>
            <person name="Boedeker C."/>
            <person name="Pinto D."/>
            <person name="Vollmers J."/>
            <person name="Rivas-Marin E."/>
            <person name="Kohn T."/>
            <person name="Peeters S.H."/>
            <person name="Heuer A."/>
            <person name="Rast P."/>
            <person name="Oberbeckmann S."/>
            <person name="Bunk B."/>
            <person name="Jeske O."/>
            <person name="Meyerdierks A."/>
            <person name="Storesund J.E."/>
            <person name="Kallscheuer N."/>
            <person name="Luecker S."/>
            <person name="Lage O.M."/>
            <person name="Pohl T."/>
            <person name="Merkel B.J."/>
            <person name="Hornburger P."/>
            <person name="Mueller R.-W."/>
            <person name="Bruemmer F."/>
            <person name="Labrenz M."/>
            <person name="Spormann A.M."/>
            <person name="Op den Camp H."/>
            <person name="Overmann J."/>
            <person name="Amann R."/>
            <person name="Jetten M.S.M."/>
            <person name="Mascher T."/>
            <person name="Medema M.H."/>
            <person name="Devos D.P."/>
            <person name="Kaster A.-K."/>
            <person name="Ovreas L."/>
            <person name="Rohde M."/>
            <person name="Galperin M.Y."/>
            <person name="Jogler C."/>
        </authorList>
    </citation>
    <scope>NUCLEOTIDE SEQUENCE [LARGE SCALE GENOMIC DNA]</scope>
    <source>
        <strain evidence="3 4">Mal48</strain>
    </source>
</reference>
<evidence type="ECO:0000256" key="1">
    <source>
        <dbReference type="SAM" id="Phobius"/>
    </source>
</evidence>
<dbReference type="InterPro" id="IPR003607">
    <property type="entry name" value="HD/PDEase_dom"/>
</dbReference>
<dbReference type="Proteomes" id="UP000315724">
    <property type="component" value="Chromosome"/>
</dbReference>
<dbReference type="PROSITE" id="PS51832">
    <property type="entry name" value="HD_GYP"/>
    <property type="match status" value="1"/>
</dbReference>
<dbReference type="SMART" id="SM00471">
    <property type="entry name" value="HDc"/>
    <property type="match status" value="1"/>
</dbReference>
<proteinExistence type="predicted"/>
<feature type="transmembrane region" description="Helical" evidence="1">
    <location>
        <begin position="53"/>
        <end position="77"/>
    </location>
</feature>
<dbReference type="RefSeq" id="WP_145200467.1">
    <property type="nucleotide sequence ID" value="NZ_CP036267.1"/>
</dbReference>
<protein>
    <submittedName>
        <fullName evidence="3">Cyclic di-GMP phosphodiesterase response regulator RpfG</fullName>
        <ecNumber evidence="3">3.1.4.52</ecNumber>
    </submittedName>
</protein>
<dbReference type="Pfam" id="PF13487">
    <property type="entry name" value="HD_5"/>
    <property type="match status" value="1"/>
</dbReference>
<dbReference type="PANTHER" id="PTHR45228">
    <property type="entry name" value="CYCLIC DI-GMP PHOSPHODIESTERASE TM_0186-RELATED"/>
    <property type="match status" value="1"/>
</dbReference>
<evidence type="ECO:0000313" key="3">
    <source>
        <dbReference type="EMBL" id="QDT33717.1"/>
    </source>
</evidence>
<evidence type="ECO:0000259" key="2">
    <source>
        <dbReference type="PROSITE" id="PS51832"/>
    </source>
</evidence>
<keyword evidence="4" id="KW-1185">Reference proteome</keyword>
<dbReference type="InterPro" id="IPR052020">
    <property type="entry name" value="Cyclic_di-GMP/3'3'-cGAMP_PDE"/>
</dbReference>
<name>A0A517QQ32_9PLAN</name>
<dbReference type="KEGG" id="tpol:Mal48_29720"/>
<keyword evidence="3" id="KW-0378">Hydrolase</keyword>
<keyword evidence="1" id="KW-0812">Transmembrane</keyword>
<keyword evidence="1" id="KW-1133">Transmembrane helix</keyword>
<dbReference type="OrthoDB" id="9804747at2"/>
<feature type="domain" description="HD-GYP" evidence="2">
    <location>
        <begin position="102"/>
        <end position="312"/>
    </location>
</feature>
<organism evidence="3 4">
    <name type="scientific">Thalassoglobus polymorphus</name>
    <dbReference type="NCBI Taxonomy" id="2527994"/>
    <lineage>
        <taxon>Bacteria</taxon>
        <taxon>Pseudomonadati</taxon>
        <taxon>Planctomycetota</taxon>
        <taxon>Planctomycetia</taxon>
        <taxon>Planctomycetales</taxon>
        <taxon>Planctomycetaceae</taxon>
        <taxon>Thalassoglobus</taxon>
    </lineage>
</organism>
<dbReference type="GO" id="GO:0071111">
    <property type="term" value="F:cyclic-guanylate-specific phosphodiesterase activity"/>
    <property type="evidence" value="ECO:0007669"/>
    <property type="project" value="UniProtKB-EC"/>
</dbReference>
<dbReference type="InterPro" id="IPR037522">
    <property type="entry name" value="HD_GYP_dom"/>
</dbReference>
<dbReference type="AlphaFoldDB" id="A0A517QQ32"/>
<dbReference type="SUPFAM" id="SSF109604">
    <property type="entry name" value="HD-domain/PDEase-like"/>
    <property type="match status" value="1"/>
</dbReference>
<dbReference type="PANTHER" id="PTHR45228:SF5">
    <property type="entry name" value="CYCLIC DI-GMP PHOSPHODIESTERASE VC_1348-RELATED"/>
    <property type="match status" value="1"/>
</dbReference>
<keyword evidence="1" id="KW-0472">Membrane</keyword>
<sequence>MSSLKKIIVTLTCSQALCLAFGLWIQHTVGHATLVLSSENLLEGTTENQHALANFFLYAGIVIWLTGIQFCVNWMVISKVYSAVDNRIQKHREDSLVAVNELVRTRDAIIFGLAKLAESRDPETGQHLERISMYSVRLATAMRKHPKFSEIVNSEFVRMIGISSVLHDIGKVGVEDAILLKPDTLSEKEREKIRLHAELGSDCIHQIECRLGNSDFLSMARDIALYHHERWDGQGYPYGLAEKEIPLAARIVAVADVYDALASQRVYKDAVPHVDCVVEIEANAHKQFDADIVDVFLSIHEQFADIAERFQDASPLKGDHIPSDRGGSYIPTVIQYNKIHEAQSDQ</sequence>